<dbReference type="InterPro" id="IPR049069">
    <property type="entry name" value="MRB1590-like_C"/>
</dbReference>
<feature type="domain" description="MRB1590-like C-terminal" evidence="1">
    <location>
        <begin position="2"/>
        <end position="45"/>
    </location>
</feature>
<dbReference type="EMBL" id="VSSQ01052049">
    <property type="protein sequence ID" value="MPN06159.1"/>
    <property type="molecule type" value="Genomic_DNA"/>
</dbReference>
<comment type="caution">
    <text evidence="2">The sequence shown here is derived from an EMBL/GenBank/DDBJ whole genome shotgun (WGS) entry which is preliminary data.</text>
</comment>
<accession>A0A645EYA7</accession>
<evidence type="ECO:0000259" key="1">
    <source>
        <dbReference type="Pfam" id="PF21117"/>
    </source>
</evidence>
<organism evidence="2">
    <name type="scientific">bioreactor metagenome</name>
    <dbReference type="NCBI Taxonomy" id="1076179"/>
    <lineage>
        <taxon>unclassified sequences</taxon>
        <taxon>metagenomes</taxon>
        <taxon>ecological metagenomes</taxon>
    </lineage>
</organism>
<dbReference type="AlphaFoldDB" id="A0A645EYA7"/>
<proteinExistence type="predicted"/>
<gene>
    <name evidence="2" type="ORF">SDC9_153415</name>
</gene>
<name>A0A645EYA7_9ZZZZ</name>
<dbReference type="Pfam" id="PF21117">
    <property type="entry name" value="MRB1590_C"/>
    <property type="match status" value="1"/>
</dbReference>
<evidence type="ECO:0000313" key="2">
    <source>
        <dbReference type="EMBL" id="MPN06159.1"/>
    </source>
</evidence>
<reference evidence="2" key="1">
    <citation type="submission" date="2019-08" db="EMBL/GenBank/DDBJ databases">
        <authorList>
            <person name="Kucharzyk K."/>
            <person name="Murdoch R.W."/>
            <person name="Higgins S."/>
            <person name="Loffler F."/>
        </authorList>
    </citation>
    <scope>NUCLEOTIDE SEQUENCE</scope>
</reference>
<protein>
    <recommendedName>
        <fullName evidence="1">MRB1590-like C-terminal domain-containing protein</fullName>
    </recommendedName>
</protein>
<sequence>MYEQIEKEGLDCVFSSFFTTCERFLDLPRKCELLAVINRMRGVKFVIEGK</sequence>